<reference evidence="1 2" key="1">
    <citation type="submission" date="2017-02" db="EMBL/GenBank/DDBJ databases">
        <title>Complete genome sequences of Mycobacterium kansasii strains isolated from rhesus macaques.</title>
        <authorList>
            <person name="Panda A."/>
            <person name="Nagaraj S."/>
            <person name="Zhao X."/>
            <person name="Tettelin H."/>
            <person name="Detolla L.J."/>
        </authorList>
    </citation>
    <scope>NUCLEOTIDE SEQUENCE [LARGE SCALE GENOMIC DNA]</scope>
    <source>
        <strain evidence="1 2">11-3813</strain>
    </source>
</reference>
<protein>
    <submittedName>
        <fullName evidence="1">Uncharacterized protein</fullName>
    </submittedName>
</protein>
<name>A0A1V3XJ75_MYCKA</name>
<accession>A0A1V3XJ75</accession>
<evidence type="ECO:0000313" key="1">
    <source>
        <dbReference type="EMBL" id="OOK79140.1"/>
    </source>
</evidence>
<dbReference type="AlphaFoldDB" id="A0A1V3XJ75"/>
<evidence type="ECO:0000313" key="2">
    <source>
        <dbReference type="Proteomes" id="UP000189229"/>
    </source>
</evidence>
<proteinExistence type="predicted"/>
<dbReference type="Proteomes" id="UP000189229">
    <property type="component" value="Unassembled WGS sequence"/>
</dbReference>
<comment type="caution">
    <text evidence="1">The sequence shown here is derived from an EMBL/GenBank/DDBJ whole genome shotgun (WGS) entry which is preliminary data.</text>
</comment>
<dbReference type="EMBL" id="MVBM01000002">
    <property type="protein sequence ID" value="OOK79140.1"/>
    <property type="molecule type" value="Genomic_DNA"/>
</dbReference>
<gene>
    <name evidence="1" type="ORF">BZL30_1633</name>
</gene>
<organism evidence="1 2">
    <name type="scientific">Mycobacterium kansasii</name>
    <dbReference type="NCBI Taxonomy" id="1768"/>
    <lineage>
        <taxon>Bacteria</taxon>
        <taxon>Bacillati</taxon>
        <taxon>Actinomycetota</taxon>
        <taxon>Actinomycetes</taxon>
        <taxon>Mycobacteriales</taxon>
        <taxon>Mycobacteriaceae</taxon>
        <taxon>Mycobacterium</taxon>
    </lineage>
</organism>
<sequence length="39" mass="4040">MGRARGAARAQQMGVIACGAMDAIRWYLTAAGGSDVSRL</sequence>